<dbReference type="PANTHER" id="PTHR30388">
    <property type="entry name" value="ALDEHYDE OXIDOREDUCTASE MOLYBDENUM COFACTOR ASSEMBLY PROTEIN"/>
    <property type="match status" value="1"/>
</dbReference>
<dbReference type="Proteomes" id="UP000620327">
    <property type="component" value="Unassembled WGS sequence"/>
</dbReference>
<evidence type="ECO:0000259" key="2">
    <source>
        <dbReference type="Pfam" id="PF13478"/>
    </source>
</evidence>
<feature type="domain" description="XdhC- CoxI" evidence="1">
    <location>
        <begin position="13"/>
        <end position="77"/>
    </location>
</feature>
<proteinExistence type="predicted"/>
<name>A0A923MHG9_9FIRM</name>
<dbReference type="InterPro" id="IPR027051">
    <property type="entry name" value="XdhC_Rossmann_dom"/>
</dbReference>
<accession>A0A923MHG9</accession>
<evidence type="ECO:0000259" key="1">
    <source>
        <dbReference type="Pfam" id="PF02625"/>
    </source>
</evidence>
<sequence length="338" mass="35980">MRTILSRALAELNAHRSVVLVTIVAEQGSAPRGPGSQMLVGADGQLTGTIGGGQVERQSELLALSLLKEQRSRMQHFALTQAGADSLDMACGGDVTVLFQFISPEDILWQSVLETALDRLTAAQPGWLILRTDGSAPALLDGEGMALLGSSGTAPLSKRCVLTGTDFSLPLPVGERAVIFGAGHIARALVPLLRSVEFRPVVYDDRPALADPAAFPDAEQVVCGDFRNIAGTLSLSPEDYVVVMTSGHLHDLEIQEQILRQELAYVGVIGSRAKIAAVNARLREAGISEEKLRTVHTPVGTPIKAVTPAEIAVSITGEMIYERACRREDPAHHACPMA</sequence>
<dbReference type="Pfam" id="PF02625">
    <property type="entry name" value="XdhC_CoxI"/>
    <property type="match status" value="1"/>
</dbReference>
<dbReference type="InterPro" id="IPR003777">
    <property type="entry name" value="XdhC_CoxI"/>
</dbReference>
<dbReference type="EMBL" id="JACOQI010000002">
    <property type="protein sequence ID" value="MBC5769554.1"/>
    <property type="molecule type" value="Genomic_DNA"/>
</dbReference>
<evidence type="ECO:0000313" key="4">
    <source>
        <dbReference type="Proteomes" id="UP000620327"/>
    </source>
</evidence>
<organism evidence="3 4">
    <name type="scientific">Dysosmobacter segnis</name>
    <dbReference type="NCBI Taxonomy" id="2763042"/>
    <lineage>
        <taxon>Bacteria</taxon>
        <taxon>Bacillati</taxon>
        <taxon>Bacillota</taxon>
        <taxon>Clostridia</taxon>
        <taxon>Eubacteriales</taxon>
        <taxon>Oscillospiraceae</taxon>
        <taxon>Dysosmobacter</taxon>
    </lineage>
</organism>
<dbReference type="Pfam" id="PF13478">
    <property type="entry name" value="XdhC_C"/>
    <property type="match status" value="1"/>
</dbReference>
<dbReference type="AlphaFoldDB" id="A0A923MHG9"/>
<evidence type="ECO:0000313" key="3">
    <source>
        <dbReference type="EMBL" id="MBC5769554.1"/>
    </source>
</evidence>
<protein>
    <submittedName>
        <fullName evidence="3">XdhC family protein</fullName>
    </submittedName>
</protein>
<feature type="domain" description="XdhC Rossmann" evidence="2">
    <location>
        <begin position="178"/>
        <end position="319"/>
    </location>
</feature>
<keyword evidence="4" id="KW-1185">Reference proteome</keyword>
<dbReference type="InterPro" id="IPR052698">
    <property type="entry name" value="MoCofactor_Util/Proc"/>
</dbReference>
<dbReference type="Gene3D" id="3.40.50.720">
    <property type="entry name" value="NAD(P)-binding Rossmann-like Domain"/>
    <property type="match status" value="1"/>
</dbReference>
<dbReference type="PANTHER" id="PTHR30388:SF6">
    <property type="entry name" value="XANTHINE DEHYDROGENASE SUBUNIT A-RELATED"/>
    <property type="match status" value="1"/>
</dbReference>
<comment type="caution">
    <text evidence="3">The sequence shown here is derived from an EMBL/GenBank/DDBJ whole genome shotgun (WGS) entry which is preliminary data.</text>
</comment>
<dbReference type="RefSeq" id="WP_187013897.1">
    <property type="nucleotide sequence ID" value="NZ_JACOQI010000002.1"/>
</dbReference>
<reference evidence="3" key="1">
    <citation type="submission" date="2020-08" db="EMBL/GenBank/DDBJ databases">
        <title>Genome public.</title>
        <authorList>
            <person name="Liu C."/>
            <person name="Sun Q."/>
        </authorList>
    </citation>
    <scope>NUCLEOTIDE SEQUENCE</scope>
    <source>
        <strain evidence="3">BX15</strain>
    </source>
</reference>
<gene>
    <name evidence="3" type="ORF">H8Z83_04355</name>
</gene>